<comment type="caution">
    <text evidence="8">The sequence shown here is derived from an EMBL/GenBank/DDBJ whole genome shotgun (WGS) entry which is preliminary data.</text>
</comment>
<evidence type="ECO:0000313" key="9">
    <source>
        <dbReference type="Proteomes" id="UP000664293"/>
    </source>
</evidence>
<keyword evidence="3" id="KW-1003">Cell membrane</keyword>
<keyword evidence="5 7" id="KW-1133">Transmembrane helix</keyword>
<dbReference type="RefSeq" id="WP_207003474.1">
    <property type="nucleotide sequence ID" value="NZ_JAEKJR010000002.1"/>
</dbReference>
<reference evidence="8 9" key="1">
    <citation type="submission" date="2020-12" db="EMBL/GenBank/DDBJ databases">
        <title>Oil enriched cultivation method for isolating marine PHA-producing bacteria.</title>
        <authorList>
            <person name="Zheng W."/>
            <person name="Yu S."/>
            <person name="Huang Y."/>
        </authorList>
    </citation>
    <scope>NUCLEOTIDE SEQUENCE [LARGE SCALE GENOMIC DNA]</scope>
    <source>
        <strain evidence="8 9">SN0-2</strain>
    </source>
</reference>
<evidence type="ECO:0000256" key="4">
    <source>
        <dbReference type="ARBA" id="ARBA00022692"/>
    </source>
</evidence>
<gene>
    <name evidence="8" type="ORF">JF535_15040</name>
</gene>
<keyword evidence="6 7" id="KW-0472">Membrane</keyword>
<keyword evidence="8" id="KW-0282">Flagellum</keyword>
<dbReference type="PANTHER" id="PTHR34040">
    <property type="entry name" value="FLAGELLAR BIOSYNTHETIC PROTEIN FLIQ"/>
    <property type="match status" value="1"/>
</dbReference>
<name>A0ABS3EA48_9GAMM</name>
<comment type="subcellular location">
    <subcellularLocation>
        <location evidence="1">Cell membrane</location>
        <topology evidence="1">Multi-pass membrane protein</topology>
    </subcellularLocation>
</comment>
<dbReference type="EMBL" id="JAEKJR010000002">
    <property type="protein sequence ID" value="MBN8432166.1"/>
    <property type="molecule type" value="Genomic_DNA"/>
</dbReference>
<keyword evidence="4 7" id="KW-0812">Transmembrane</keyword>
<evidence type="ECO:0000256" key="6">
    <source>
        <dbReference type="ARBA" id="ARBA00023136"/>
    </source>
</evidence>
<evidence type="ECO:0000256" key="3">
    <source>
        <dbReference type="ARBA" id="ARBA00022475"/>
    </source>
</evidence>
<sequence length="86" mass="9349">MEPDTAMRLMASMLEVAAWMSAPVLAAALFIGLFVSIFQVVTQIQEMSLTFVPKIIGAVVVLILMGNWILATWMEFAEKSIGMVAG</sequence>
<dbReference type="InterPro" id="IPR002191">
    <property type="entry name" value="Bac_export_3"/>
</dbReference>
<evidence type="ECO:0000256" key="7">
    <source>
        <dbReference type="SAM" id="Phobius"/>
    </source>
</evidence>
<protein>
    <submittedName>
        <fullName evidence="8">Flagellar biosynthetic protein FliQ</fullName>
    </submittedName>
</protein>
<accession>A0ABS3EA48</accession>
<dbReference type="PANTHER" id="PTHR34040:SF2">
    <property type="entry name" value="FLAGELLAR BIOSYNTHETIC PROTEIN FLIQ"/>
    <property type="match status" value="1"/>
</dbReference>
<feature type="transmembrane region" description="Helical" evidence="7">
    <location>
        <begin position="16"/>
        <end position="39"/>
    </location>
</feature>
<keyword evidence="9" id="KW-1185">Reference proteome</keyword>
<evidence type="ECO:0000256" key="2">
    <source>
        <dbReference type="ARBA" id="ARBA00006156"/>
    </source>
</evidence>
<dbReference type="Pfam" id="PF01313">
    <property type="entry name" value="Bac_export_3"/>
    <property type="match status" value="1"/>
</dbReference>
<proteinExistence type="inferred from homology"/>
<evidence type="ECO:0000313" key="8">
    <source>
        <dbReference type="EMBL" id="MBN8432166.1"/>
    </source>
</evidence>
<dbReference type="Proteomes" id="UP000664293">
    <property type="component" value="Unassembled WGS sequence"/>
</dbReference>
<dbReference type="PIRSF" id="PIRSF004669">
    <property type="entry name" value="FliQ"/>
    <property type="match status" value="1"/>
</dbReference>
<keyword evidence="8" id="KW-0969">Cilium</keyword>
<evidence type="ECO:0000256" key="1">
    <source>
        <dbReference type="ARBA" id="ARBA00004651"/>
    </source>
</evidence>
<feature type="transmembrane region" description="Helical" evidence="7">
    <location>
        <begin position="51"/>
        <end position="73"/>
    </location>
</feature>
<comment type="similarity">
    <text evidence="2">Belongs to the FliQ/MopD/SpaQ family.</text>
</comment>
<dbReference type="PRINTS" id="PR00952">
    <property type="entry name" value="TYPE3IMQPROT"/>
</dbReference>
<keyword evidence="8" id="KW-0966">Cell projection</keyword>
<evidence type="ECO:0000256" key="5">
    <source>
        <dbReference type="ARBA" id="ARBA00022989"/>
    </source>
</evidence>
<organism evidence="8 9">
    <name type="scientific">Microbulbifer salipaludis</name>
    <dbReference type="NCBI Taxonomy" id="187980"/>
    <lineage>
        <taxon>Bacteria</taxon>
        <taxon>Pseudomonadati</taxon>
        <taxon>Pseudomonadota</taxon>
        <taxon>Gammaproteobacteria</taxon>
        <taxon>Cellvibrionales</taxon>
        <taxon>Microbulbiferaceae</taxon>
        <taxon>Microbulbifer</taxon>
    </lineage>
</organism>